<dbReference type="GO" id="GO:0004519">
    <property type="term" value="F:endonuclease activity"/>
    <property type="evidence" value="ECO:0007669"/>
    <property type="project" value="UniProtKB-KW"/>
</dbReference>
<evidence type="ECO:0000259" key="2">
    <source>
        <dbReference type="Pfam" id="PF13930"/>
    </source>
</evidence>
<gene>
    <name evidence="3" type="ORF">O3P16_17065</name>
</gene>
<feature type="region of interest" description="Disordered" evidence="1">
    <location>
        <begin position="197"/>
        <end position="217"/>
    </location>
</feature>
<dbReference type="EMBL" id="JAQGEF010000032">
    <property type="protein sequence ID" value="MDA3616525.1"/>
    <property type="molecule type" value="Genomic_DNA"/>
</dbReference>
<dbReference type="Proteomes" id="UP001210231">
    <property type="component" value="Unassembled WGS sequence"/>
</dbReference>
<evidence type="ECO:0000256" key="1">
    <source>
        <dbReference type="SAM" id="MobiDB-lite"/>
    </source>
</evidence>
<name>A0ABT4UNZ3_9BACT</name>
<dbReference type="InterPro" id="IPR044927">
    <property type="entry name" value="Endonuclea_NS_2"/>
</dbReference>
<reference evidence="3 4" key="1">
    <citation type="submission" date="2022-12" db="EMBL/GenBank/DDBJ databases">
        <title>Chitinophagaceae gen. sp. nov., a new member of the family Chitinophagaceae, isolated from soil in a chemical factory.</title>
        <authorList>
            <person name="Ke Z."/>
        </authorList>
    </citation>
    <scope>NUCLEOTIDE SEQUENCE [LARGE SCALE GENOMIC DNA]</scope>
    <source>
        <strain evidence="3 4">LY-5</strain>
    </source>
</reference>
<dbReference type="RefSeq" id="WP_407032855.1">
    <property type="nucleotide sequence ID" value="NZ_JAQGEF010000032.1"/>
</dbReference>
<evidence type="ECO:0000313" key="4">
    <source>
        <dbReference type="Proteomes" id="UP001210231"/>
    </source>
</evidence>
<keyword evidence="3" id="KW-0378">Hydrolase</keyword>
<feature type="domain" description="Type VII secretion system protein EssD-like" evidence="2">
    <location>
        <begin position="888"/>
        <end position="1007"/>
    </location>
</feature>
<protein>
    <submittedName>
        <fullName evidence="3">DNA/RNA non-specific endonuclease</fullName>
    </submittedName>
</protein>
<proteinExistence type="predicted"/>
<accession>A0ABT4UNZ3</accession>
<feature type="region of interest" description="Disordered" evidence="1">
    <location>
        <begin position="862"/>
        <end position="894"/>
    </location>
</feature>
<dbReference type="Pfam" id="PF13930">
    <property type="entry name" value="Endonuclea_NS_2"/>
    <property type="match status" value="1"/>
</dbReference>
<keyword evidence="4" id="KW-1185">Reference proteome</keyword>
<keyword evidence="3" id="KW-0540">Nuclease</keyword>
<evidence type="ECO:0000313" key="3">
    <source>
        <dbReference type="EMBL" id="MDA3616525.1"/>
    </source>
</evidence>
<comment type="caution">
    <text evidence="3">The sequence shown here is derived from an EMBL/GenBank/DDBJ whole genome shotgun (WGS) entry which is preliminary data.</text>
</comment>
<keyword evidence="3" id="KW-0255">Endonuclease</keyword>
<sequence length="1017" mass="112078">MKKIILVIILMLNLGGFVEINHQKMGNTASGQLWSWIFKKKGIPCPDDPQAPPSQGNFVTRAWNWLISLFPGKEDRVQEIEQIATGCEYDNSETYNPSYTSYNYYNFDWYIIDDDGERRYYNPGGGGDYTIGEIDILSRLGQYAAEFFVLNPDLDLGRNTTGHYITVNGSTTKYYNNSNIVLQNYGNASVNLQIHSTGDGPQGPSIPNGTVDDPNPASETYDWYVNNAFMGTNPELHINPGTQPTSVKVKKSTGEVVLNASIQKKEGSIFITESNDVFVSPDGVPFKLPAGSKIKTYNIDTDNFTNGAVYGFIGGGSDSSEYVFKDETSFKGTSGTPRFTTAVKVIDDGAARTYSTDTDTYTGFTYPARTNSPIEVIRIRKVKENGICKILIEKVSYTVPKDVANTLSDTPRPQNTAIEDAPLIALVNSITVPCPESLSGNSRNGEILKEYMKVKKHIVKEFLQNKVKNNVKFYLADSTGSKVKYTITKTAADSLTTAQQTGATDKFNNGNFTAADEDIAIKMYLEDGKWQYEVKYNPNKIQPNAKIAPVLQQVKDEIKRQADDEVRKLRVPKSESNAVEEQVGGGEKFAKAKMDMLQAIAAIYDVGKEIINEGKMPENIWDNGSRTTGTTQSVKDKYDQSAFNAPSLVGGGVDQLIDEATGAVQLVKAGLEIVRKPVESAKGLWNTVKALNKDKIKQFALDASGITNYQQGGSRATYQAGMHGVKLAMIVAAGVKVLTEGKELVEKAAKEVDDIQKFIPDGTTNHAATDALKNAAENRKIVQKIDEDKLLTKNVEGGQTKVVALEKDGNEVKAYKVNQDELKDARSNTVYTAEEIAESAKDVQKSKTVTYINGRKTIETEAGSTGSWSKDLNKPEPDADYHVKNSGSTPHKYKTDADGRVVKVEGELKLSSRNRNGYQQSVKCKGSKDGLSDDHGSHLIGSRFDGAGEQINLVPMKSDLNLREWKVMENEWEKALQQGKTVNIEIRPIYDGTSKRPIGFEVDYWIDGIKTSEVFEN</sequence>
<feature type="compositionally biased region" description="Basic and acidic residues" evidence="1">
    <location>
        <begin position="871"/>
        <end position="883"/>
    </location>
</feature>
<organism evidence="3 4">
    <name type="scientific">Polluticaenibacter yanchengensis</name>
    <dbReference type="NCBI Taxonomy" id="3014562"/>
    <lineage>
        <taxon>Bacteria</taxon>
        <taxon>Pseudomonadati</taxon>
        <taxon>Bacteroidota</taxon>
        <taxon>Chitinophagia</taxon>
        <taxon>Chitinophagales</taxon>
        <taxon>Chitinophagaceae</taxon>
        <taxon>Polluticaenibacter</taxon>
    </lineage>
</organism>